<evidence type="ECO:0000256" key="2">
    <source>
        <dbReference type="SAM" id="Phobius"/>
    </source>
</evidence>
<feature type="non-terminal residue" evidence="3">
    <location>
        <position position="256"/>
    </location>
</feature>
<name>A0A3B0TFN1_9ZZZZ</name>
<organism evidence="3">
    <name type="scientific">hydrothermal vent metagenome</name>
    <dbReference type="NCBI Taxonomy" id="652676"/>
    <lineage>
        <taxon>unclassified sequences</taxon>
        <taxon>metagenomes</taxon>
        <taxon>ecological metagenomes</taxon>
    </lineage>
</organism>
<dbReference type="EMBL" id="UOEJ01000279">
    <property type="protein sequence ID" value="VAW07574.1"/>
    <property type="molecule type" value="Genomic_DNA"/>
</dbReference>
<feature type="region of interest" description="Disordered" evidence="1">
    <location>
        <begin position="1"/>
        <end position="47"/>
    </location>
</feature>
<feature type="compositionally biased region" description="Basic and acidic residues" evidence="1">
    <location>
        <begin position="1"/>
        <end position="31"/>
    </location>
</feature>
<keyword evidence="2" id="KW-0812">Transmembrane</keyword>
<gene>
    <name evidence="3" type="ORF">MNBD_ALPHA01-1529</name>
</gene>
<keyword evidence="2" id="KW-1133">Transmembrane helix</keyword>
<keyword evidence="2" id="KW-0472">Membrane</keyword>
<dbReference type="AlphaFoldDB" id="A0A3B0TFN1"/>
<feature type="transmembrane region" description="Helical" evidence="2">
    <location>
        <begin position="55"/>
        <end position="76"/>
    </location>
</feature>
<reference evidence="3" key="1">
    <citation type="submission" date="2018-06" db="EMBL/GenBank/DDBJ databases">
        <authorList>
            <person name="Zhirakovskaya E."/>
        </authorList>
    </citation>
    <scope>NUCLEOTIDE SEQUENCE</scope>
</reference>
<sequence length="256" mass="28230">MTEKKPAPKKTKAENTATEKDARQIMAERKARQPKAPPEQAAPKTSGGANWSRRILLAILVFILGSGAGIYFLPVLKDRIPLLARWTGGENMAPPEDPLLAGKVSALEDQLVRQGNDIALLKAAKERIEQQLTSLPAATATTDPVVLERLDRLEQARLLAENQKNDMSQSARIDMLLNRMSQLEASFVPLSKGLADAQTARQERSQLSETILSHTESLNQMESRLDRVEQYAARDNSGALLAFRIGELRRKVTSGQ</sequence>
<evidence type="ECO:0000313" key="3">
    <source>
        <dbReference type="EMBL" id="VAW07574.1"/>
    </source>
</evidence>
<proteinExistence type="predicted"/>
<accession>A0A3B0TFN1</accession>
<protein>
    <submittedName>
        <fullName evidence="3">Uncharacterized protein</fullName>
    </submittedName>
</protein>
<evidence type="ECO:0000256" key="1">
    <source>
        <dbReference type="SAM" id="MobiDB-lite"/>
    </source>
</evidence>